<dbReference type="GO" id="GO:0015627">
    <property type="term" value="C:type II protein secretion system complex"/>
    <property type="evidence" value="ECO:0007669"/>
    <property type="project" value="TreeGrafter"/>
</dbReference>
<dbReference type="eggNOG" id="COG1555">
    <property type="taxonomic scope" value="Bacteria"/>
</dbReference>
<dbReference type="Pfam" id="PF12836">
    <property type="entry name" value="HHH_3"/>
    <property type="match status" value="1"/>
</dbReference>
<sequence>MILIAIGLIIGGVFWYSYQQTNLTSGSEIKLTKTKSSNKDAATVTKSSSRAPTFYVDIKGAVQKPGVYRMTSQQRVNDVVLAAGGFLTNADQNQVNLSLKLYDQQIIYVPIKGEIQDQSLPTTIEQTPTEAATASSGAVTASAAESSVTTTKFDLNTATKEQLMQINGIGEKKAELIINYRQEHGQFKQLDELKDISGIGDKTLEVLKENLTLGQE</sequence>
<dbReference type="GO" id="GO:0015628">
    <property type="term" value="P:protein secretion by the type II secretion system"/>
    <property type="evidence" value="ECO:0007669"/>
    <property type="project" value="TreeGrafter"/>
</dbReference>
<name>A0A0R2BT79_9LACO</name>
<dbReference type="PANTHER" id="PTHR21180:SF32">
    <property type="entry name" value="ENDONUCLEASE_EXONUCLEASE_PHOSPHATASE FAMILY DOMAIN-CONTAINING PROTEIN 1"/>
    <property type="match status" value="1"/>
</dbReference>
<dbReference type="InterPro" id="IPR003583">
    <property type="entry name" value="Hlx-hairpin-Hlx_DNA-bd_motif"/>
</dbReference>
<comment type="caution">
    <text evidence="2">The sequence shown here is derived from an EMBL/GenBank/DDBJ whole genome shotgun (WGS) entry which is preliminary data.</text>
</comment>
<dbReference type="InterPro" id="IPR010994">
    <property type="entry name" value="RuvA_2-like"/>
</dbReference>
<dbReference type="GO" id="GO:0003677">
    <property type="term" value="F:DNA binding"/>
    <property type="evidence" value="ECO:0007669"/>
    <property type="project" value="InterPro"/>
</dbReference>
<dbReference type="AlphaFoldDB" id="A0A0R2BT79"/>
<gene>
    <name evidence="2" type="ORF">FD21_GL000433</name>
</gene>
<dbReference type="InterPro" id="IPR019554">
    <property type="entry name" value="Soluble_ligand-bd"/>
</dbReference>
<dbReference type="Pfam" id="PF10531">
    <property type="entry name" value="SLBB"/>
    <property type="match status" value="1"/>
</dbReference>
<dbReference type="InterPro" id="IPR004509">
    <property type="entry name" value="Competence_ComEA_HhH"/>
</dbReference>
<dbReference type="SUPFAM" id="SSF47781">
    <property type="entry name" value="RuvA domain 2-like"/>
    <property type="match status" value="1"/>
</dbReference>
<dbReference type="NCBIfam" id="TIGR00426">
    <property type="entry name" value="competence protein ComEA helix-hairpin-helix repeat region"/>
    <property type="match status" value="1"/>
</dbReference>
<dbReference type="GO" id="GO:0006281">
    <property type="term" value="P:DNA repair"/>
    <property type="evidence" value="ECO:0007669"/>
    <property type="project" value="InterPro"/>
</dbReference>
<dbReference type="Gene3D" id="1.10.150.280">
    <property type="entry name" value="AF1531-like domain"/>
    <property type="match status" value="1"/>
</dbReference>
<feature type="domain" description="Helix-hairpin-helix DNA-binding motif class 1" evidence="1">
    <location>
        <begin position="191"/>
        <end position="210"/>
    </location>
</feature>
<keyword evidence="3" id="KW-1185">Reference proteome</keyword>
<evidence type="ECO:0000259" key="1">
    <source>
        <dbReference type="SMART" id="SM00278"/>
    </source>
</evidence>
<evidence type="ECO:0000313" key="2">
    <source>
        <dbReference type="EMBL" id="KRM82320.1"/>
    </source>
</evidence>
<proteinExistence type="predicted"/>
<dbReference type="PATRIC" id="fig|1133569.4.peg.461"/>
<dbReference type="Proteomes" id="UP000051576">
    <property type="component" value="Unassembled WGS sequence"/>
</dbReference>
<evidence type="ECO:0000313" key="3">
    <source>
        <dbReference type="Proteomes" id="UP000051576"/>
    </source>
</evidence>
<accession>A0A0R2BT79</accession>
<dbReference type="Gene3D" id="3.10.560.10">
    <property type="entry name" value="Outer membrane lipoprotein wza domain like"/>
    <property type="match status" value="1"/>
</dbReference>
<protein>
    <submittedName>
        <fullName evidence="2">ComEA protein</fullName>
    </submittedName>
</protein>
<dbReference type="EMBL" id="AYYX01000142">
    <property type="protein sequence ID" value="KRM82320.1"/>
    <property type="molecule type" value="Genomic_DNA"/>
</dbReference>
<dbReference type="InterPro" id="IPR051675">
    <property type="entry name" value="Endo/Exo/Phosphatase_dom_1"/>
</dbReference>
<reference evidence="2 3" key="1">
    <citation type="journal article" date="2015" name="Genome Announc.">
        <title>Expanding the biotechnology potential of lactobacilli through comparative genomics of 213 strains and associated genera.</title>
        <authorList>
            <person name="Sun Z."/>
            <person name="Harris H.M."/>
            <person name="McCann A."/>
            <person name="Guo C."/>
            <person name="Argimon S."/>
            <person name="Zhang W."/>
            <person name="Yang X."/>
            <person name="Jeffery I.B."/>
            <person name="Cooney J.C."/>
            <person name="Kagawa T.F."/>
            <person name="Liu W."/>
            <person name="Song Y."/>
            <person name="Salvetti E."/>
            <person name="Wrobel A."/>
            <person name="Rasinkangas P."/>
            <person name="Parkhill J."/>
            <person name="Rea M.C."/>
            <person name="O'Sullivan O."/>
            <person name="Ritari J."/>
            <person name="Douillard F.P."/>
            <person name="Paul Ross R."/>
            <person name="Yang R."/>
            <person name="Briner A.E."/>
            <person name="Felis G.E."/>
            <person name="de Vos W.M."/>
            <person name="Barrangou R."/>
            <person name="Klaenhammer T.R."/>
            <person name="Caufield P.W."/>
            <person name="Cui Y."/>
            <person name="Zhang H."/>
            <person name="O'Toole P.W."/>
        </authorList>
    </citation>
    <scope>NUCLEOTIDE SEQUENCE [LARGE SCALE GENOMIC DNA]</scope>
    <source>
        <strain evidence="2 3">DSM 20605</strain>
    </source>
</reference>
<organism evidence="2 3">
    <name type="scientific">Liquorilactobacillus vini DSM 20605</name>
    <dbReference type="NCBI Taxonomy" id="1133569"/>
    <lineage>
        <taxon>Bacteria</taxon>
        <taxon>Bacillati</taxon>
        <taxon>Bacillota</taxon>
        <taxon>Bacilli</taxon>
        <taxon>Lactobacillales</taxon>
        <taxon>Lactobacillaceae</taxon>
        <taxon>Liquorilactobacillus</taxon>
    </lineage>
</organism>
<dbReference type="STRING" id="1133569.FD21_GL000433"/>
<feature type="domain" description="Helix-hairpin-helix DNA-binding motif class 1" evidence="1">
    <location>
        <begin position="161"/>
        <end position="180"/>
    </location>
</feature>
<dbReference type="SMART" id="SM00278">
    <property type="entry name" value="HhH1"/>
    <property type="match status" value="2"/>
</dbReference>
<dbReference type="PANTHER" id="PTHR21180">
    <property type="entry name" value="ENDONUCLEASE/EXONUCLEASE/PHOSPHATASE FAMILY DOMAIN-CONTAINING PROTEIN 1"/>
    <property type="match status" value="1"/>
</dbReference>